<dbReference type="KEGG" id="pect:BN1012_Phect1071"/>
<evidence type="ECO:0000256" key="1">
    <source>
        <dbReference type="SAM" id="Phobius"/>
    </source>
</evidence>
<dbReference type="RefSeq" id="WP_043949980.1">
    <property type="nucleotide sequence ID" value="NZ_HG966617.1"/>
</dbReference>
<feature type="transmembrane region" description="Helical" evidence="1">
    <location>
        <begin position="142"/>
        <end position="161"/>
    </location>
</feature>
<name>X5ML93_9HYPH</name>
<dbReference type="OrthoDB" id="9837205at2"/>
<reference evidence="2 3" key="1">
    <citation type="journal article" date="2014" name="Front. Genet.">
        <title>Genome and metabolic network of "Candidatus Phaeomarinobacter ectocarpi" Ec32, a new candidate genus of Alphaproteobacteria frequently associated with brown algae.</title>
        <authorList>
            <person name="Dittami S.M."/>
            <person name="Barbeyron T."/>
            <person name="Boyen C."/>
            <person name="Cambefort J."/>
            <person name="Collet G."/>
            <person name="Delage L."/>
            <person name="Gobet A."/>
            <person name="Groisillier A."/>
            <person name="Leblanc C."/>
            <person name="Michel G."/>
            <person name="Scornet D."/>
            <person name="Siegel A."/>
            <person name="Tapia J.E."/>
            <person name="Tonon T."/>
        </authorList>
    </citation>
    <scope>NUCLEOTIDE SEQUENCE [LARGE SCALE GENOMIC DNA]</scope>
    <source>
        <strain evidence="2 3">Ec32</strain>
    </source>
</reference>
<proteinExistence type="predicted"/>
<keyword evidence="3" id="KW-1185">Reference proteome</keyword>
<evidence type="ECO:0000313" key="3">
    <source>
        <dbReference type="Proteomes" id="UP000032160"/>
    </source>
</evidence>
<feature type="transmembrane region" description="Helical" evidence="1">
    <location>
        <begin position="30"/>
        <end position="49"/>
    </location>
</feature>
<dbReference type="EMBL" id="HG966617">
    <property type="protein sequence ID" value="CDO59285.1"/>
    <property type="molecule type" value="Genomic_DNA"/>
</dbReference>
<keyword evidence="1" id="KW-1133">Transmembrane helix</keyword>
<organism evidence="2 3">
    <name type="scientific">Candidatus Phaeomarinibacter ectocarpi</name>
    <dbReference type="NCBI Taxonomy" id="1458461"/>
    <lineage>
        <taxon>Bacteria</taxon>
        <taxon>Pseudomonadati</taxon>
        <taxon>Pseudomonadota</taxon>
        <taxon>Alphaproteobacteria</taxon>
        <taxon>Hyphomicrobiales</taxon>
        <taxon>Parvibaculaceae</taxon>
        <taxon>Candidatus Phaeomarinibacter</taxon>
    </lineage>
</organism>
<gene>
    <name evidence="2" type="ORF">BN1012_Phect1071</name>
</gene>
<dbReference type="Proteomes" id="UP000032160">
    <property type="component" value="Chromosome I"/>
</dbReference>
<feature type="transmembrane region" description="Helical" evidence="1">
    <location>
        <begin position="92"/>
        <end position="110"/>
    </location>
</feature>
<feature type="transmembrane region" description="Helical" evidence="1">
    <location>
        <begin position="117"/>
        <end position="136"/>
    </location>
</feature>
<dbReference type="AlphaFoldDB" id="X5ML93"/>
<protein>
    <submittedName>
        <fullName evidence="2">Uncharacterized protein</fullName>
    </submittedName>
</protein>
<accession>X5ML93</accession>
<evidence type="ECO:0000313" key="2">
    <source>
        <dbReference type="EMBL" id="CDO59285.1"/>
    </source>
</evidence>
<dbReference type="HOGENOM" id="CLU_1335527_0_0_5"/>
<feature type="transmembrane region" description="Helical" evidence="1">
    <location>
        <begin position="61"/>
        <end position="86"/>
    </location>
</feature>
<keyword evidence="1" id="KW-0812">Transmembrane</keyword>
<keyword evidence="1" id="KW-0472">Membrane</keyword>
<sequence length="205" mass="21122">MGNVAPALFAGLFLGAGVYAVVQIRGSSVGGQIFWLVGLLSFAVGGLFASLRLFFPIVEPVYVTVLLFCISVGLGAILIGIVSHLVRPMPERWTTIGLAIPVVVYVVAVLTDQIHFAALVQIVVLIGMTGVAAWKFEDYPRASIWVIAAALSFALLTPLLMRVAPGLGLSQMDVGHLAMAIGLLSLVQAAKARGIGAGGAGGAGA</sequence>
<dbReference type="STRING" id="1458461.BN1012_Phect1071"/>